<dbReference type="HOGENOM" id="CLU_1062038_0_0_1"/>
<keyword evidence="3" id="KW-1185">Reference proteome</keyword>
<dbReference type="AlphaFoldDB" id="A0A098VTD9"/>
<evidence type="ECO:0000313" key="3">
    <source>
        <dbReference type="Proteomes" id="UP000029725"/>
    </source>
</evidence>
<feature type="transmembrane region" description="Helical" evidence="1">
    <location>
        <begin position="135"/>
        <end position="168"/>
    </location>
</feature>
<keyword evidence="1" id="KW-1133">Transmembrane helix</keyword>
<proteinExistence type="predicted"/>
<reference evidence="2 3" key="1">
    <citation type="submission" date="2014-04" db="EMBL/GenBank/DDBJ databases">
        <title>A new species of microsporidia sheds light on the evolution of extreme parasitism.</title>
        <authorList>
            <person name="Haag K.L."/>
            <person name="James T.Y."/>
            <person name="Larsson R."/>
            <person name="Schaer T.M."/>
            <person name="Refardt D."/>
            <person name="Pombert J.-F."/>
            <person name="Ebert D."/>
        </authorList>
    </citation>
    <scope>NUCLEOTIDE SEQUENCE [LARGE SCALE GENOMIC DNA]</scope>
    <source>
        <strain evidence="2 3">UGP3</strain>
        <tissue evidence="2">Spores</tissue>
    </source>
</reference>
<evidence type="ECO:0000313" key="2">
    <source>
        <dbReference type="EMBL" id="KGG52235.1"/>
    </source>
</evidence>
<evidence type="ECO:0000256" key="1">
    <source>
        <dbReference type="SAM" id="Phobius"/>
    </source>
</evidence>
<keyword evidence="1" id="KW-0812">Transmembrane</keyword>
<keyword evidence="1" id="KW-0472">Membrane</keyword>
<dbReference type="Proteomes" id="UP000029725">
    <property type="component" value="Unassembled WGS sequence"/>
</dbReference>
<name>A0A098VTD9_9MICR</name>
<sequence>MQKKAKVLLALVGGAIFVLGVALIFISSYTSKYSKSPSTVDISVVNDEPERGHLETNSTILLRNSPLVPSAILNENSSNSNDIQNAKSMHLSDILFSIFLIGLATFLLWYPSYLSQDMPSKLDFHNACGIYSRHISPISFFGIHVVDLFGIAVMFVLIVGFFLWIFGVDPYIFIQIPEYVKKIVLDCIWFPVLSFLEGCHNGILAIFNAKTLSGVMENIIAYIRSTVFWEKLSSMANYYFDDVLQKIINFLMGMARSSSKAA</sequence>
<dbReference type="EMBL" id="JMKJ01000110">
    <property type="protein sequence ID" value="KGG52235.1"/>
    <property type="molecule type" value="Genomic_DNA"/>
</dbReference>
<dbReference type="GeneID" id="25258866"/>
<organism evidence="2 3">
    <name type="scientific">Mitosporidium daphniae</name>
    <dbReference type="NCBI Taxonomy" id="1485682"/>
    <lineage>
        <taxon>Eukaryota</taxon>
        <taxon>Fungi</taxon>
        <taxon>Fungi incertae sedis</taxon>
        <taxon>Microsporidia</taxon>
        <taxon>Mitosporidium</taxon>
    </lineage>
</organism>
<dbReference type="RefSeq" id="XP_013238662.1">
    <property type="nucleotide sequence ID" value="XM_013383208.1"/>
</dbReference>
<accession>A0A098VTD9</accession>
<dbReference type="VEuPathDB" id="MicrosporidiaDB:DI09_19p170"/>
<protein>
    <recommendedName>
        <fullName evidence="4">Transmembrane protein</fullName>
    </recommendedName>
</protein>
<feature type="transmembrane region" description="Helical" evidence="1">
    <location>
        <begin position="94"/>
        <end position="114"/>
    </location>
</feature>
<comment type="caution">
    <text evidence="2">The sequence shown here is derived from an EMBL/GenBank/DDBJ whole genome shotgun (WGS) entry which is preliminary data.</text>
</comment>
<evidence type="ECO:0008006" key="4">
    <source>
        <dbReference type="Google" id="ProtNLM"/>
    </source>
</evidence>
<gene>
    <name evidence="2" type="ORF">DI09_19p170</name>
</gene>
<feature type="transmembrane region" description="Helical" evidence="1">
    <location>
        <begin position="7"/>
        <end position="29"/>
    </location>
</feature>
<feature type="transmembrane region" description="Helical" evidence="1">
    <location>
        <begin position="188"/>
        <end position="207"/>
    </location>
</feature>